<evidence type="ECO:0000313" key="13">
    <source>
        <dbReference type="EMBL" id="KAI1611329.1"/>
    </source>
</evidence>
<keyword evidence="9 12" id="KW-0256">Endoplasmic reticulum</keyword>
<feature type="transmembrane region" description="Helical" evidence="12">
    <location>
        <begin position="174"/>
        <end position="194"/>
    </location>
</feature>
<comment type="function">
    <text evidence="12">Mannosyltransferase involved in glycosylphosphatidylinositol-anchor biosynthesis.</text>
</comment>
<comment type="subcellular location">
    <subcellularLocation>
        <location evidence="1 12">Endoplasmic reticulum membrane</location>
        <topology evidence="1 12">Multi-pass membrane protein</topology>
    </subcellularLocation>
</comment>
<evidence type="ECO:0000256" key="12">
    <source>
        <dbReference type="RuleBase" id="RU363112"/>
    </source>
</evidence>
<protein>
    <recommendedName>
        <fullName evidence="4 12">GPI mannosyltransferase 2</fullName>
        <ecNumber evidence="12">2.4.1.-</ecNumber>
    </recommendedName>
</protein>
<evidence type="ECO:0000256" key="3">
    <source>
        <dbReference type="ARBA" id="ARBA00008698"/>
    </source>
</evidence>
<feature type="transmembrane region" description="Helical" evidence="12">
    <location>
        <begin position="279"/>
        <end position="299"/>
    </location>
</feature>
<organism evidence="13 14">
    <name type="scientific">Exophiala viscosa</name>
    <dbReference type="NCBI Taxonomy" id="2486360"/>
    <lineage>
        <taxon>Eukaryota</taxon>
        <taxon>Fungi</taxon>
        <taxon>Dikarya</taxon>
        <taxon>Ascomycota</taxon>
        <taxon>Pezizomycotina</taxon>
        <taxon>Eurotiomycetes</taxon>
        <taxon>Chaetothyriomycetidae</taxon>
        <taxon>Chaetothyriales</taxon>
        <taxon>Herpotrichiellaceae</taxon>
        <taxon>Exophiala</taxon>
    </lineage>
</organism>
<dbReference type="InterPro" id="IPR007315">
    <property type="entry name" value="PIG-V/Gpi18"/>
</dbReference>
<keyword evidence="7 12" id="KW-0808">Transferase</keyword>
<keyword evidence="14" id="KW-1185">Reference proteome</keyword>
<sequence length="463" mass="50887">MSDTWLKYRREHPRLLLFSIFVAWKLLIVLVALASPGLGYDTSTSLLPWYDGTQSVLSATLAAPQNQWLKFVRWDAVYFTHIANQGHVYEQEWAFGIGLSSVLSWIGRSESMSNFRRSVTDADNGVDLPAYGICSGPNAFTVAGVIVSHTAHFLAVILLFELSTSLLEDNKKSYISFTAAALHIFSPAGIFLSAPSTESIFAPLSFLGFWAYLHAIRCFNHAKILTGCLNIILAGLAFGLATIIRSNGILAGIPFLIEAVTITLTILSRGLSLSRITRLASIVVGGLLVGLGMVAPQFIAYQEYCADRASSERRPWCEWSLPSIFTFVQSHYWNVGPFRYWTLSNVPLFLLAGPTLGLLTYSAAAVLRTPALVKGGAVSHDITALQKKLMASLALPQLMLAILAFSSYHVQIITRISSGYPLWYIWLAAKATDEPNRVVIVIRWMIIYALVQAGLYASFLPPA</sequence>
<evidence type="ECO:0000256" key="10">
    <source>
        <dbReference type="ARBA" id="ARBA00022989"/>
    </source>
</evidence>
<comment type="pathway">
    <text evidence="2 12">Glycolipid biosynthesis; glycosylphosphatidylinositol-anchor biosynthesis.</text>
</comment>
<keyword evidence="8 12" id="KW-0812">Transmembrane</keyword>
<feature type="transmembrane region" description="Helical" evidence="12">
    <location>
        <begin position="249"/>
        <end position="267"/>
    </location>
</feature>
<keyword evidence="11 12" id="KW-0472">Membrane</keyword>
<evidence type="ECO:0000256" key="9">
    <source>
        <dbReference type="ARBA" id="ARBA00022824"/>
    </source>
</evidence>
<feature type="transmembrane region" description="Helical" evidence="12">
    <location>
        <begin position="200"/>
        <end position="217"/>
    </location>
</feature>
<evidence type="ECO:0000256" key="4">
    <source>
        <dbReference type="ARBA" id="ARBA00013795"/>
    </source>
</evidence>
<feature type="transmembrane region" description="Helical" evidence="12">
    <location>
        <begin position="388"/>
        <end position="406"/>
    </location>
</feature>
<keyword evidence="10 12" id="KW-1133">Transmembrane helix</keyword>
<comment type="similarity">
    <text evidence="3 12">Belongs to the PIGV family.</text>
</comment>
<keyword evidence="5 12" id="KW-0337">GPI-anchor biosynthesis</keyword>
<dbReference type="Pfam" id="PF04188">
    <property type="entry name" value="Mannosyl_trans2"/>
    <property type="match status" value="1"/>
</dbReference>
<feature type="transmembrane region" description="Helical" evidence="12">
    <location>
        <begin position="224"/>
        <end position="243"/>
    </location>
</feature>
<dbReference type="AlphaFoldDB" id="A0AAN6DU08"/>
<gene>
    <name evidence="13" type="ORF">EDD36DRAFT_385386</name>
</gene>
<dbReference type="GO" id="GO:0031501">
    <property type="term" value="C:mannosyltransferase complex"/>
    <property type="evidence" value="ECO:0007669"/>
    <property type="project" value="TreeGrafter"/>
</dbReference>
<evidence type="ECO:0000256" key="1">
    <source>
        <dbReference type="ARBA" id="ARBA00004477"/>
    </source>
</evidence>
<feature type="transmembrane region" description="Helical" evidence="12">
    <location>
        <begin position="15"/>
        <end position="38"/>
    </location>
</feature>
<accession>A0AAN6DU08</accession>
<evidence type="ECO:0000256" key="7">
    <source>
        <dbReference type="ARBA" id="ARBA00022679"/>
    </source>
</evidence>
<evidence type="ECO:0000256" key="5">
    <source>
        <dbReference type="ARBA" id="ARBA00022502"/>
    </source>
</evidence>
<dbReference type="PANTHER" id="PTHR12468:SF2">
    <property type="entry name" value="GPI MANNOSYLTRANSFERASE 2"/>
    <property type="match status" value="1"/>
</dbReference>
<feature type="transmembrane region" description="Helical" evidence="12">
    <location>
        <begin position="139"/>
        <end position="162"/>
    </location>
</feature>
<feature type="transmembrane region" description="Helical" evidence="12">
    <location>
        <begin position="346"/>
        <end position="367"/>
    </location>
</feature>
<reference evidence="13" key="1">
    <citation type="journal article" date="2022" name="bioRxiv">
        <title>Deciphering the potential niche of two novel black yeast fungi from a biological soil crust based on their genomes, phenotypes, and melanin regulation.</title>
        <authorList>
            <consortium name="DOE Joint Genome Institute"/>
            <person name="Carr E.C."/>
            <person name="Barton Q."/>
            <person name="Grambo S."/>
            <person name="Sullivan M."/>
            <person name="Renfro C.M."/>
            <person name="Kuo A."/>
            <person name="Pangilinan J."/>
            <person name="Lipzen A."/>
            <person name="Keymanesh K."/>
            <person name="Savage E."/>
            <person name="Barry K."/>
            <person name="Grigoriev I.V."/>
            <person name="Riekhof W.R."/>
            <person name="Harris S.S."/>
        </authorList>
    </citation>
    <scope>NUCLEOTIDE SEQUENCE</scope>
    <source>
        <strain evidence="13">JF 03-4F</strain>
    </source>
</reference>
<evidence type="ECO:0000313" key="14">
    <source>
        <dbReference type="Proteomes" id="UP001203852"/>
    </source>
</evidence>
<feature type="transmembrane region" description="Helical" evidence="12">
    <location>
        <begin position="441"/>
        <end position="459"/>
    </location>
</feature>
<dbReference type="GO" id="GO:0000009">
    <property type="term" value="F:alpha-1,6-mannosyltransferase activity"/>
    <property type="evidence" value="ECO:0007669"/>
    <property type="project" value="InterPro"/>
</dbReference>
<dbReference type="GO" id="GO:0006506">
    <property type="term" value="P:GPI anchor biosynthetic process"/>
    <property type="evidence" value="ECO:0007669"/>
    <property type="project" value="UniProtKB-KW"/>
</dbReference>
<dbReference type="EMBL" id="MU404356">
    <property type="protein sequence ID" value="KAI1611329.1"/>
    <property type="molecule type" value="Genomic_DNA"/>
</dbReference>
<evidence type="ECO:0000256" key="6">
    <source>
        <dbReference type="ARBA" id="ARBA00022676"/>
    </source>
</evidence>
<dbReference type="Proteomes" id="UP001203852">
    <property type="component" value="Unassembled WGS sequence"/>
</dbReference>
<dbReference type="PANTHER" id="PTHR12468">
    <property type="entry name" value="GPI MANNOSYLTRANSFERASE 2"/>
    <property type="match status" value="1"/>
</dbReference>
<proteinExistence type="inferred from homology"/>
<evidence type="ECO:0000256" key="2">
    <source>
        <dbReference type="ARBA" id="ARBA00004687"/>
    </source>
</evidence>
<dbReference type="GO" id="GO:0005789">
    <property type="term" value="C:endoplasmic reticulum membrane"/>
    <property type="evidence" value="ECO:0007669"/>
    <property type="project" value="UniProtKB-SubCell"/>
</dbReference>
<keyword evidence="6 12" id="KW-0328">Glycosyltransferase</keyword>
<dbReference type="GO" id="GO:0004376">
    <property type="term" value="F:GPI mannosyltransferase activity"/>
    <property type="evidence" value="ECO:0007669"/>
    <property type="project" value="InterPro"/>
</dbReference>
<name>A0AAN6DU08_9EURO</name>
<dbReference type="EC" id="2.4.1.-" evidence="12"/>
<evidence type="ECO:0000256" key="11">
    <source>
        <dbReference type="ARBA" id="ARBA00023136"/>
    </source>
</evidence>
<comment type="caution">
    <text evidence="13">The sequence shown here is derived from an EMBL/GenBank/DDBJ whole genome shotgun (WGS) entry which is preliminary data.</text>
</comment>
<evidence type="ECO:0000256" key="8">
    <source>
        <dbReference type="ARBA" id="ARBA00022692"/>
    </source>
</evidence>